<dbReference type="AlphaFoldDB" id="A0A1G2QCH9"/>
<dbReference type="EMBL" id="MHTJ01000004">
    <property type="protein sequence ID" value="OHA58187.1"/>
    <property type="molecule type" value="Genomic_DNA"/>
</dbReference>
<evidence type="ECO:0000313" key="1">
    <source>
        <dbReference type="EMBL" id="OHA58187.1"/>
    </source>
</evidence>
<sequence length="91" mass="10783">MITELLKILDKVNINELGMRQKLEEEIARFNIFQRSVLGSIEKIQNNKDTDIRNYAKYILKEGTTIEKRELLANLRSRILYKDKTLTLIEE</sequence>
<name>A0A1G2QCH9_9BACT</name>
<organism evidence="1 2">
    <name type="scientific">Candidatus Vogelbacteria bacterium RIFOXYD1_FULL_44_32</name>
    <dbReference type="NCBI Taxonomy" id="1802438"/>
    <lineage>
        <taxon>Bacteria</taxon>
        <taxon>Candidatus Vogeliibacteriota</taxon>
    </lineage>
</organism>
<dbReference type="Proteomes" id="UP000177043">
    <property type="component" value="Unassembled WGS sequence"/>
</dbReference>
<protein>
    <submittedName>
        <fullName evidence="1">Uncharacterized protein</fullName>
    </submittedName>
</protein>
<gene>
    <name evidence="1" type="ORF">A2571_02910</name>
</gene>
<reference evidence="1 2" key="1">
    <citation type="journal article" date="2016" name="Nat. Commun.">
        <title>Thousands of microbial genomes shed light on interconnected biogeochemical processes in an aquifer system.</title>
        <authorList>
            <person name="Anantharaman K."/>
            <person name="Brown C.T."/>
            <person name="Hug L.A."/>
            <person name="Sharon I."/>
            <person name="Castelle C.J."/>
            <person name="Probst A.J."/>
            <person name="Thomas B.C."/>
            <person name="Singh A."/>
            <person name="Wilkins M.J."/>
            <person name="Karaoz U."/>
            <person name="Brodie E.L."/>
            <person name="Williams K.H."/>
            <person name="Hubbard S.S."/>
            <person name="Banfield J.F."/>
        </authorList>
    </citation>
    <scope>NUCLEOTIDE SEQUENCE [LARGE SCALE GENOMIC DNA]</scope>
</reference>
<dbReference type="STRING" id="1802438.A2571_02910"/>
<evidence type="ECO:0000313" key="2">
    <source>
        <dbReference type="Proteomes" id="UP000177043"/>
    </source>
</evidence>
<accession>A0A1G2QCH9</accession>
<comment type="caution">
    <text evidence="1">The sequence shown here is derived from an EMBL/GenBank/DDBJ whole genome shotgun (WGS) entry which is preliminary data.</text>
</comment>
<proteinExistence type="predicted"/>